<dbReference type="Pfam" id="PF08570">
    <property type="entry name" value="DUF1761"/>
    <property type="match status" value="1"/>
</dbReference>
<evidence type="ECO:0000313" key="2">
    <source>
        <dbReference type="EMBL" id="SDR93903.1"/>
    </source>
</evidence>
<dbReference type="EMBL" id="LT629734">
    <property type="protein sequence ID" value="SDR93903.1"/>
    <property type="molecule type" value="Genomic_DNA"/>
</dbReference>
<accession>A0A1H1N4C5</accession>
<dbReference type="STRING" id="684552.SAMN04489719_1169"/>
<keyword evidence="3" id="KW-1185">Reference proteome</keyword>
<keyword evidence="1" id="KW-0812">Transmembrane</keyword>
<evidence type="ECO:0000313" key="3">
    <source>
        <dbReference type="Proteomes" id="UP000199649"/>
    </source>
</evidence>
<name>A0A1H1N4C5_9MICO</name>
<dbReference type="OrthoDB" id="3692045at2"/>
<feature type="transmembrane region" description="Helical" evidence="1">
    <location>
        <begin position="7"/>
        <end position="28"/>
    </location>
</feature>
<protein>
    <recommendedName>
        <fullName evidence="4">DUF1761 domain-containing protein</fullName>
    </recommendedName>
</protein>
<dbReference type="Proteomes" id="UP000199649">
    <property type="component" value="Chromosome I"/>
</dbReference>
<feature type="transmembrane region" description="Helical" evidence="1">
    <location>
        <begin position="55"/>
        <end position="77"/>
    </location>
</feature>
<dbReference type="InterPro" id="IPR013879">
    <property type="entry name" value="DUF1761"/>
</dbReference>
<dbReference type="RefSeq" id="WP_092666136.1">
    <property type="nucleotide sequence ID" value="NZ_LT629734.1"/>
</dbReference>
<feature type="transmembrane region" description="Helical" evidence="1">
    <location>
        <begin position="128"/>
        <end position="144"/>
    </location>
</feature>
<reference evidence="3" key="1">
    <citation type="submission" date="2016-10" db="EMBL/GenBank/DDBJ databases">
        <authorList>
            <person name="Varghese N."/>
            <person name="Submissions S."/>
        </authorList>
    </citation>
    <scope>NUCLEOTIDE SEQUENCE [LARGE SCALE GENOMIC DNA]</scope>
    <source>
        <strain evidence="3">DSM 22965</strain>
    </source>
</reference>
<organism evidence="2 3">
    <name type="scientific">Agrococcus carbonis</name>
    <dbReference type="NCBI Taxonomy" id="684552"/>
    <lineage>
        <taxon>Bacteria</taxon>
        <taxon>Bacillati</taxon>
        <taxon>Actinomycetota</taxon>
        <taxon>Actinomycetes</taxon>
        <taxon>Micrococcales</taxon>
        <taxon>Microbacteriaceae</taxon>
        <taxon>Agrococcus</taxon>
    </lineage>
</organism>
<sequence>MELTVPAVNIWAVLLATVAAIVIGFVYYHPKVLGTSWMKAIGHTTDSVARGPKPWVYPLIVVCAFVTAWVLAGAAWISQEFYGGSFLLNALVTGWILFVGFTLARVVVHDAFDPRGFRVTGHTALNELLIITAMGLIIGVWPPAA</sequence>
<keyword evidence="1" id="KW-1133">Transmembrane helix</keyword>
<proteinExistence type="predicted"/>
<evidence type="ECO:0008006" key="4">
    <source>
        <dbReference type="Google" id="ProtNLM"/>
    </source>
</evidence>
<keyword evidence="1" id="KW-0472">Membrane</keyword>
<gene>
    <name evidence="2" type="ORF">SAMN04489719_1169</name>
</gene>
<evidence type="ECO:0000256" key="1">
    <source>
        <dbReference type="SAM" id="Phobius"/>
    </source>
</evidence>
<dbReference type="AlphaFoldDB" id="A0A1H1N4C5"/>
<feature type="transmembrane region" description="Helical" evidence="1">
    <location>
        <begin position="86"/>
        <end position="108"/>
    </location>
</feature>